<gene>
    <name evidence="1" type="ORF">GJB61_24395</name>
</gene>
<organism evidence="1 2">
    <name type="scientific">Paenibacillus monticola</name>
    <dbReference type="NCBI Taxonomy" id="2666075"/>
    <lineage>
        <taxon>Bacteria</taxon>
        <taxon>Bacillati</taxon>
        <taxon>Bacillota</taxon>
        <taxon>Bacilli</taxon>
        <taxon>Bacillales</taxon>
        <taxon>Paenibacillaceae</taxon>
        <taxon>Paenibacillus</taxon>
    </lineage>
</organism>
<protein>
    <submittedName>
        <fullName evidence="1">Uncharacterized protein</fullName>
    </submittedName>
</protein>
<dbReference type="RefSeq" id="WP_154121618.1">
    <property type="nucleotide sequence ID" value="NZ_WJXB01000012.1"/>
</dbReference>
<evidence type="ECO:0000313" key="2">
    <source>
        <dbReference type="Proteomes" id="UP000463051"/>
    </source>
</evidence>
<accession>A0A7X2HB24</accession>
<sequence>MENMLAGLKELKNWVSGIWQPWMASGDEEYRNMEYTVERHLHNPQSPNLLTYEEEARNKIVKYH</sequence>
<dbReference type="AlphaFoldDB" id="A0A7X2HB24"/>
<proteinExistence type="predicted"/>
<evidence type="ECO:0000313" key="1">
    <source>
        <dbReference type="EMBL" id="MRN56118.1"/>
    </source>
</evidence>
<dbReference type="Proteomes" id="UP000463051">
    <property type="component" value="Unassembled WGS sequence"/>
</dbReference>
<comment type="caution">
    <text evidence="1">The sequence shown here is derived from an EMBL/GenBank/DDBJ whole genome shotgun (WGS) entry which is preliminary data.</text>
</comment>
<dbReference type="EMBL" id="WJXB01000012">
    <property type="protein sequence ID" value="MRN56118.1"/>
    <property type="molecule type" value="Genomic_DNA"/>
</dbReference>
<reference evidence="1 2" key="1">
    <citation type="submission" date="2019-11" db="EMBL/GenBank/DDBJ databases">
        <title>Paenibacillus monticola sp. nov., a novel PGPR strain isolated from mountain sample in China.</title>
        <authorList>
            <person name="Zhao Q."/>
            <person name="Li H.-P."/>
            <person name="Zhang J.-L."/>
        </authorList>
    </citation>
    <scope>NUCLEOTIDE SEQUENCE [LARGE SCALE GENOMIC DNA]</scope>
    <source>
        <strain evidence="1 2">LC-T2</strain>
    </source>
</reference>
<name>A0A7X2HB24_9BACL</name>
<keyword evidence="2" id="KW-1185">Reference proteome</keyword>